<dbReference type="GO" id="GO:0000139">
    <property type="term" value="C:Golgi membrane"/>
    <property type="evidence" value="ECO:0007669"/>
    <property type="project" value="TreeGrafter"/>
</dbReference>
<feature type="coiled-coil region" evidence="1">
    <location>
        <begin position="330"/>
        <end position="357"/>
    </location>
</feature>
<reference evidence="3" key="1">
    <citation type="submission" date="2021-01" db="EMBL/GenBank/DDBJ databases">
        <authorList>
            <person name="Li R."/>
            <person name="Bekaert M."/>
        </authorList>
    </citation>
    <scope>NUCLEOTIDE SEQUENCE</scope>
    <source>
        <strain evidence="3">Farmed</strain>
    </source>
</reference>
<protein>
    <recommendedName>
        <fullName evidence="5">Golgin-45</fullName>
    </recommendedName>
</protein>
<dbReference type="InterPro" id="IPR027095">
    <property type="entry name" value="Golgin-45"/>
</dbReference>
<dbReference type="PANTHER" id="PTHR13066">
    <property type="entry name" value="BASIC LEUCINE ZIPPER NUCLEAR FACTOR 1 BLZF1 PROTEIN"/>
    <property type="match status" value="1"/>
</dbReference>
<evidence type="ECO:0000313" key="4">
    <source>
        <dbReference type="Proteomes" id="UP000597762"/>
    </source>
</evidence>
<evidence type="ECO:0000313" key="3">
    <source>
        <dbReference type="EMBL" id="CAE1255014.1"/>
    </source>
</evidence>
<organism evidence="3 4">
    <name type="scientific">Acanthosepion pharaonis</name>
    <name type="common">Pharaoh cuttlefish</name>
    <name type="synonym">Sepia pharaonis</name>
    <dbReference type="NCBI Taxonomy" id="158019"/>
    <lineage>
        <taxon>Eukaryota</taxon>
        <taxon>Metazoa</taxon>
        <taxon>Spiralia</taxon>
        <taxon>Lophotrochozoa</taxon>
        <taxon>Mollusca</taxon>
        <taxon>Cephalopoda</taxon>
        <taxon>Coleoidea</taxon>
        <taxon>Decapodiformes</taxon>
        <taxon>Sepiida</taxon>
        <taxon>Sepiina</taxon>
        <taxon>Sepiidae</taxon>
        <taxon>Acanthosepion</taxon>
    </lineage>
</organism>
<keyword evidence="2" id="KW-1133">Transmembrane helix</keyword>
<comment type="caution">
    <text evidence="3">The sequence shown here is derived from an EMBL/GenBank/DDBJ whole genome shotgun (WGS) entry which is preliminary data.</text>
</comment>
<name>A0A812C3K2_ACAPH</name>
<keyword evidence="2" id="KW-0812">Transmembrane</keyword>
<feature type="transmembrane region" description="Helical" evidence="2">
    <location>
        <begin position="62"/>
        <end position="82"/>
    </location>
</feature>
<dbReference type="AlphaFoldDB" id="A0A812C3K2"/>
<proteinExistence type="predicted"/>
<gene>
    <name evidence="3" type="ORF">SPHA_29295</name>
</gene>
<dbReference type="EMBL" id="CAHIKZ030001165">
    <property type="protein sequence ID" value="CAE1255014.1"/>
    <property type="molecule type" value="Genomic_DNA"/>
</dbReference>
<dbReference type="Proteomes" id="UP000597762">
    <property type="component" value="Unassembled WGS sequence"/>
</dbReference>
<dbReference type="GO" id="GO:0043001">
    <property type="term" value="P:Golgi to plasma membrane protein transport"/>
    <property type="evidence" value="ECO:0007669"/>
    <property type="project" value="InterPro"/>
</dbReference>
<accession>A0A812C3K2</accession>
<keyword evidence="1" id="KW-0175">Coiled coil</keyword>
<dbReference type="OrthoDB" id="5959043at2759"/>
<evidence type="ECO:0000256" key="1">
    <source>
        <dbReference type="SAM" id="Coils"/>
    </source>
</evidence>
<evidence type="ECO:0008006" key="5">
    <source>
        <dbReference type="Google" id="ProtNLM"/>
    </source>
</evidence>
<keyword evidence="4" id="KW-1185">Reference proteome</keyword>
<dbReference type="GO" id="GO:0007030">
    <property type="term" value="P:Golgi organization"/>
    <property type="evidence" value="ECO:0007669"/>
    <property type="project" value="InterPro"/>
</dbReference>
<dbReference type="PANTHER" id="PTHR13066:SF2">
    <property type="entry name" value="GOLGIN-45"/>
    <property type="match status" value="1"/>
</dbReference>
<keyword evidence="2" id="KW-0472">Membrane</keyword>
<feature type="coiled-coil region" evidence="1">
    <location>
        <begin position="227"/>
        <end position="254"/>
    </location>
</feature>
<sequence>MSRSGEAKGLDDGRMMPWLTCVEIQPTLVCSSPGLVCEVMKNGRHNYPISERKKKASRFSHLVFFLVQVGFYLLQKLFVSVMKSISSKSKKETNGRKSAPVANCSSQYEQGMDLSVMSNRVHPSTSTATHLSSVSSPPPIYAKDLRCSNEIHTDQQNTNNHQAHRTPKPVNVVDPLMTTGVDLSTGGSSNCNNSVNGTGLGDQVSSNTVINTLTSHLDFINGPKCWRDSCDTEKKNLQNEIDSLKSQLDVQFQVNSELKKLLVASVGEDLQYRVEKLMRDKVQLSMEVGGYSKKVSEDYENLDKLSIQADIWRSKFMASRVLIDELAKGRAVLSSQYQESQDAIQRLLNERHELQSHLTESYRSLKQVNEAFDPLNTQNLLALPNSSNVIELVKVIQQSSEAIRFRLLPGGIAATGHNTAMQSTTHYPPQNKLTPAEAHAQDVLLKKVAPLEQTTLLRMQSIKLLPPDSLWMDRYHHTIQYENLTLNCCPKCKGEIMVV</sequence>
<evidence type="ECO:0000256" key="2">
    <source>
        <dbReference type="SAM" id="Phobius"/>
    </source>
</evidence>